<dbReference type="EMBL" id="GIBP01000841">
    <property type="protein sequence ID" value="NDV29810.1"/>
    <property type="molecule type" value="Transcribed_RNA"/>
</dbReference>
<dbReference type="SUPFAM" id="SSF82919">
    <property type="entry name" value="Zn-finger domain of Sec23/24"/>
    <property type="match status" value="1"/>
</dbReference>
<dbReference type="GO" id="GO:0030127">
    <property type="term" value="C:COPII vesicle coat"/>
    <property type="evidence" value="ECO:0007669"/>
    <property type="project" value="InterPro"/>
</dbReference>
<dbReference type="SUPFAM" id="SSF53300">
    <property type="entry name" value="vWA-like"/>
    <property type="match status" value="1"/>
</dbReference>
<evidence type="ECO:0000259" key="2">
    <source>
        <dbReference type="Pfam" id="PF04811"/>
    </source>
</evidence>
<dbReference type="GO" id="GO:0070971">
    <property type="term" value="C:endoplasmic reticulum exit site"/>
    <property type="evidence" value="ECO:0007669"/>
    <property type="project" value="TreeGrafter"/>
</dbReference>
<feature type="region of interest" description="Disordered" evidence="1">
    <location>
        <begin position="692"/>
        <end position="714"/>
    </location>
</feature>
<dbReference type="PANTHER" id="PTHR13803:SF36">
    <property type="entry name" value="TYPE A VON WILLEBRAND FACTOR DOMAIN-CONTAINING PROTEIN"/>
    <property type="match status" value="1"/>
</dbReference>
<dbReference type="InterPro" id="IPR036465">
    <property type="entry name" value="vWFA_dom_sf"/>
</dbReference>
<evidence type="ECO:0000256" key="1">
    <source>
        <dbReference type="SAM" id="MobiDB-lite"/>
    </source>
</evidence>
<feature type="compositionally biased region" description="Basic and acidic residues" evidence="1">
    <location>
        <begin position="35"/>
        <end position="45"/>
    </location>
</feature>
<dbReference type="InterPro" id="IPR050550">
    <property type="entry name" value="SEC23_SEC24_subfamily"/>
</dbReference>
<dbReference type="Gene3D" id="3.40.50.410">
    <property type="entry name" value="von Willebrand factor, type A domain"/>
    <property type="match status" value="1"/>
</dbReference>
<evidence type="ECO:0000313" key="3">
    <source>
        <dbReference type="EMBL" id="NDV29810.1"/>
    </source>
</evidence>
<dbReference type="InterPro" id="IPR006896">
    <property type="entry name" value="Sec23/24_trunk_dom"/>
</dbReference>
<name>A0A6B2KYI1_9EUKA</name>
<sequence length="728" mass="80723">MFDRLEGFSVDLSLLAKEFPIHSDHPSPSMPVLKKNAESPKDVPTKKKRVQLPDTNVISLNLGHLGGWIGKCELATGDPELCKRCNAALSMNPNIVQIDNERYWQCLFCLENNELHLEEEEFPQTDQIEYLEKATPSLSENATDDAIVVFCIDTSGSMIVTSPISNKDFKDLRKIQHEQPSIGTGDSTSQYLPNEEKGVKYISRLEAVQQAIEVQLIGLQQEHPDRKVALVTFASDVTIYGDGTTHPIVIAGDRLSNPEELENLNQWWGTDIPQPTKEELDEEQKVRLANAKTKQEIMAILNEAPAKKQPAEDKKVDFKLESIVKSRLALSTKLFSLAEEGQTALGPALLISCAIAAQKPGSKIVLCTDGVANVGVGSMENKENIEAAKDFYNAIAKKALSNNTTISLMGFKGSESNIEVLGSMSTHTGGQVDVVEPSTVQKNFQRIFADDTIAMDVKVSFFMGTGIHFSNKYSAKEWEVEQKSKSDKTVSFELLQKSIGSVNSDSNLLLEFDALNVPASMKEVPFQVQLFYTRIEDGKRLLRVITRHIPISLNDKEIEENADIEIVGLNSIRSVAEIAQAGNYTYSRLRNYANLQFMKKLVAASKDKEEASEVLKNFVLHSVKFEDKIYREQLRELHKGNPWDETEKDEQVSVNEGSGGFFSFFSSPSPSPSSGSGGGFLSSLFSFVTPSNASMRAEEPTTNQQQTRGTRTDDVSNLLWQMKGANMI</sequence>
<dbReference type="InterPro" id="IPR036174">
    <property type="entry name" value="Znf_Sec23_Sec24_sf"/>
</dbReference>
<dbReference type="GO" id="GO:0000149">
    <property type="term" value="F:SNARE binding"/>
    <property type="evidence" value="ECO:0007669"/>
    <property type="project" value="TreeGrafter"/>
</dbReference>
<dbReference type="AlphaFoldDB" id="A0A6B2KYI1"/>
<dbReference type="Pfam" id="PF04811">
    <property type="entry name" value="Sec23_trunk"/>
    <property type="match status" value="1"/>
</dbReference>
<protein>
    <recommendedName>
        <fullName evidence="2">Sec23/Sec24 trunk domain-containing protein</fullName>
    </recommendedName>
</protein>
<dbReference type="PANTHER" id="PTHR13803">
    <property type="entry name" value="SEC24-RELATED PROTEIN"/>
    <property type="match status" value="1"/>
</dbReference>
<feature type="region of interest" description="Disordered" evidence="1">
    <location>
        <begin position="26"/>
        <end position="46"/>
    </location>
</feature>
<organism evidence="3">
    <name type="scientific">Arcella intermedia</name>
    <dbReference type="NCBI Taxonomy" id="1963864"/>
    <lineage>
        <taxon>Eukaryota</taxon>
        <taxon>Amoebozoa</taxon>
        <taxon>Tubulinea</taxon>
        <taxon>Elardia</taxon>
        <taxon>Arcellinida</taxon>
        <taxon>Sphaerothecina</taxon>
        <taxon>Arcellidae</taxon>
        <taxon>Arcella</taxon>
    </lineage>
</organism>
<dbReference type="GO" id="GO:0008270">
    <property type="term" value="F:zinc ion binding"/>
    <property type="evidence" value="ECO:0007669"/>
    <property type="project" value="InterPro"/>
</dbReference>
<reference evidence="3" key="1">
    <citation type="journal article" date="2020" name="J. Eukaryot. Microbiol.">
        <title>De novo Sequencing, Assembly and Annotation of the Transcriptome for the Free-Living Testate Amoeba Arcella intermedia.</title>
        <authorList>
            <person name="Ribeiro G.M."/>
            <person name="Porfirio-Sousa A.L."/>
            <person name="Maurer-Alcala X.X."/>
            <person name="Katz L.A."/>
            <person name="Lahr D.J.G."/>
        </authorList>
    </citation>
    <scope>NUCLEOTIDE SEQUENCE</scope>
</reference>
<dbReference type="GO" id="GO:0006886">
    <property type="term" value="P:intracellular protein transport"/>
    <property type="evidence" value="ECO:0007669"/>
    <property type="project" value="InterPro"/>
</dbReference>
<proteinExistence type="predicted"/>
<feature type="domain" description="Sec23/Sec24 trunk" evidence="2">
    <location>
        <begin position="205"/>
        <end position="439"/>
    </location>
</feature>
<dbReference type="GO" id="GO:0090110">
    <property type="term" value="P:COPII-coated vesicle cargo loading"/>
    <property type="evidence" value="ECO:0007669"/>
    <property type="project" value="TreeGrafter"/>
</dbReference>
<accession>A0A6B2KYI1</accession>